<evidence type="ECO:0000313" key="4">
    <source>
        <dbReference type="Proteomes" id="UP000525389"/>
    </source>
</evidence>
<feature type="domain" description="UspA" evidence="2">
    <location>
        <begin position="137"/>
        <end position="273"/>
    </location>
</feature>
<dbReference type="PRINTS" id="PR01438">
    <property type="entry name" value="UNVRSLSTRESS"/>
</dbReference>
<sequence length="281" mass="28726">MTLRILVPTDFSPAAGAALTVVRAAFPQARTELLHVVPSRSPLAAPLAAGGGGADPSARQRLEALGGGTLVSGSPADEVLRRAREGGADLIALGRVGERGGGPGRVGAVAERVLQGSSVPVLSVPVPSSPAAAPPTRALVLMDFSPGALAALRFLERCWPGLEVHRLHVVDGNALETPFALASLSAPLRGASSWVLQQRNALWEAEARQRLETLGGGEIARGAPAEVALERARGGEYAVLALGASAKRGLDRLLFGSVARRVVQHAPVPVLTARGAPGPTA</sequence>
<dbReference type="InterPro" id="IPR014729">
    <property type="entry name" value="Rossmann-like_a/b/a_fold"/>
</dbReference>
<gene>
    <name evidence="3" type="ORF">HNQ09_001345</name>
</gene>
<proteinExistence type="inferred from homology"/>
<dbReference type="Proteomes" id="UP000525389">
    <property type="component" value="Unassembled WGS sequence"/>
</dbReference>
<name>A0A7W8GE17_9DEIO</name>
<protein>
    <submittedName>
        <fullName evidence="3">Nucleotide-binding universal stress UspA family protein</fullName>
    </submittedName>
</protein>
<dbReference type="Gene3D" id="3.40.50.620">
    <property type="entry name" value="HUPs"/>
    <property type="match status" value="2"/>
</dbReference>
<dbReference type="SUPFAM" id="SSF52402">
    <property type="entry name" value="Adenine nucleotide alpha hydrolases-like"/>
    <property type="match status" value="2"/>
</dbReference>
<organism evidence="3 4">
    <name type="scientific">Deinococcus budaensis</name>
    <dbReference type="NCBI Taxonomy" id="1665626"/>
    <lineage>
        <taxon>Bacteria</taxon>
        <taxon>Thermotogati</taxon>
        <taxon>Deinococcota</taxon>
        <taxon>Deinococci</taxon>
        <taxon>Deinococcales</taxon>
        <taxon>Deinococcaceae</taxon>
        <taxon>Deinococcus</taxon>
    </lineage>
</organism>
<evidence type="ECO:0000313" key="3">
    <source>
        <dbReference type="EMBL" id="MBB5233907.1"/>
    </source>
</evidence>
<evidence type="ECO:0000256" key="1">
    <source>
        <dbReference type="ARBA" id="ARBA00008791"/>
    </source>
</evidence>
<comment type="caution">
    <text evidence="3">The sequence shown here is derived from an EMBL/GenBank/DDBJ whole genome shotgun (WGS) entry which is preliminary data.</text>
</comment>
<dbReference type="InterPro" id="IPR006015">
    <property type="entry name" value="Universal_stress_UspA"/>
</dbReference>
<accession>A0A7W8GE17</accession>
<keyword evidence="4" id="KW-1185">Reference proteome</keyword>
<evidence type="ECO:0000259" key="2">
    <source>
        <dbReference type="Pfam" id="PF00582"/>
    </source>
</evidence>
<dbReference type="CDD" id="cd00293">
    <property type="entry name" value="USP-like"/>
    <property type="match status" value="2"/>
</dbReference>
<dbReference type="EMBL" id="JACHFN010000004">
    <property type="protein sequence ID" value="MBB5233907.1"/>
    <property type="molecule type" value="Genomic_DNA"/>
</dbReference>
<dbReference type="AlphaFoldDB" id="A0A7W8GE17"/>
<reference evidence="3 4" key="1">
    <citation type="submission" date="2020-08" db="EMBL/GenBank/DDBJ databases">
        <title>Genomic Encyclopedia of Type Strains, Phase IV (KMG-IV): sequencing the most valuable type-strain genomes for metagenomic binning, comparative biology and taxonomic classification.</title>
        <authorList>
            <person name="Goeker M."/>
        </authorList>
    </citation>
    <scope>NUCLEOTIDE SEQUENCE [LARGE SCALE GENOMIC DNA]</scope>
    <source>
        <strain evidence="3 4">DSM 101791</strain>
    </source>
</reference>
<dbReference type="PANTHER" id="PTHR46268">
    <property type="entry name" value="STRESS RESPONSE PROTEIN NHAX"/>
    <property type="match status" value="1"/>
</dbReference>
<comment type="similarity">
    <text evidence="1">Belongs to the universal stress protein A family.</text>
</comment>
<dbReference type="InterPro" id="IPR006016">
    <property type="entry name" value="UspA"/>
</dbReference>
<feature type="domain" description="UspA" evidence="2">
    <location>
        <begin position="1"/>
        <end position="125"/>
    </location>
</feature>
<dbReference type="Pfam" id="PF00582">
    <property type="entry name" value="Usp"/>
    <property type="match status" value="2"/>
</dbReference>
<dbReference type="PANTHER" id="PTHR46268:SF6">
    <property type="entry name" value="UNIVERSAL STRESS PROTEIN UP12"/>
    <property type="match status" value="1"/>
</dbReference>
<dbReference type="RefSeq" id="WP_184027070.1">
    <property type="nucleotide sequence ID" value="NZ_JACHFN010000004.1"/>
</dbReference>